<reference evidence="1 2" key="1">
    <citation type="submission" date="2019-05" db="EMBL/GenBank/DDBJ databases">
        <title>Whole genome sequence analysis of Cupriavidus campinensis S14E4C strain.</title>
        <authorList>
            <person name="Abbaszade G."/>
            <person name="Szabo A."/>
            <person name="Toumi M."/>
            <person name="Toth E."/>
        </authorList>
    </citation>
    <scope>NUCLEOTIDE SEQUENCE [LARGE SCALE GENOMIC DNA]</scope>
    <source>
        <strain evidence="1 2">S14E4C</strain>
    </source>
</reference>
<proteinExistence type="predicted"/>
<accession>A0ABY3ETC9</accession>
<keyword evidence="2" id="KW-1185">Reference proteome</keyword>
<name>A0ABY3ETC9_9BURK</name>
<organism evidence="1 2">
    <name type="scientific">Cupriavidus campinensis</name>
    <dbReference type="NCBI Taxonomy" id="151783"/>
    <lineage>
        <taxon>Bacteria</taxon>
        <taxon>Pseudomonadati</taxon>
        <taxon>Pseudomonadota</taxon>
        <taxon>Betaproteobacteria</taxon>
        <taxon>Burkholderiales</taxon>
        <taxon>Burkholderiaceae</taxon>
        <taxon>Cupriavidus</taxon>
    </lineage>
</organism>
<dbReference type="RefSeq" id="WP_144196730.1">
    <property type="nucleotide sequence ID" value="NZ_VCIZ01000002.1"/>
</dbReference>
<comment type="caution">
    <text evidence="1">The sequence shown here is derived from an EMBL/GenBank/DDBJ whole genome shotgun (WGS) entry which is preliminary data.</text>
</comment>
<protein>
    <submittedName>
        <fullName evidence="1">Uncharacterized protein</fullName>
    </submittedName>
</protein>
<sequence>MALTNEDNRTPDFYLTAAQREAEYPHFEQWWQHHGRYCRAVGGQYEKSFAWASWQYLRASLYQQPLSVAVLNKGST</sequence>
<evidence type="ECO:0000313" key="1">
    <source>
        <dbReference type="EMBL" id="TSP14036.1"/>
    </source>
</evidence>
<gene>
    <name evidence="1" type="ORF">FGG12_06080</name>
</gene>
<dbReference type="EMBL" id="VCIZ01000002">
    <property type="protein sequence ID" value="TSP14036.1"/>
    <property type="molecule type" value="Genomic_DNA"/>
</dbReference>
<dbReference type="Proteomes" id="UP000318943">
    <property type="component" value="Unassembled WGS sequence"/>
</dbReference>
<evidence type="ECO:0000313" key="2">
    <source>
        <dbReference type="Proteomes" id="UP000318943"/>
    </source>
</evidence>